<sequence>MIKIEDMLRVIYANDDIIQELKLIPINCRKSTSWRVLKSVNSKKGPNIEIMKMEDLLRNAYINNGIIIRELDFHLNSSGKYKEKFLSIIKKFKKVNTSTKFKGISVKELSQLPKENKHRNSLLPLKKERNISKNTKSISEQGKSITNVVAYSPPSVFKHDRRTTAINTCSLSILERDESKITAYPLPSKQKENSIVDDALILRQSGYISQDQNSIPVVQIETSVHLQMQIKRNSANLTTKIYCISSYH</sequence>
<comment type="caution">
    <text evidence="1">The sequence shown here is derived from an EMBL/GenBank/DDBJ whole genome shotgun (WGS) entry which is preliminary data.</text>
</comment>
<dbReference type="AlphaFoldDB" id="A0A9N9AG59"/>
<dbReference type="OrthoDB" id="10582513at2759"/>
<protein>
    <submittedName>
        <fullName evidence="1">27918_t:CDS:1</fullName>
    </submittedName>
</protein>
<accession>A0A9N9AG59</accession>
<evidence type="ECO:0000313" key="1">
    <source>
        <dbReference type="EMBL" id="CAG8527154.1"/>
    </source>
</evidence>
<keyword evidence="2" id="KW-1185">Reference proteome</keyword>
<dbReference type="EMBL" id="CAJVPY010001561">
    <property type="protein sequence ID" value="CAG8527154.1"/>
    <property type="molecule type" value="Genomic_DNA"/>
</dbReference>
<dbReference type="Proteomes" id="UP000789405">
    <property type="component" value="Unassembled WGS sequence"/>
</dbReference>
<gene>
    <name evidence="1" type="ORF">DERYTH_LOCUS4162</name>
</gene>
<name>A0A9N9AG59_9GLOM</name>
<reference evidence="1" key="1">
    <citation type="submission" date="2021-06" db="EMBL/GenBank/DDBJ databases">
        <authorList>
            <person name="Kallberg Y."/>
            <person name="Tangrot J."/>
            <person name="Rosling A."/>
        </authorList>
    </citation>
    <scope>NUCLEOTIDE SEQUENCE</scope>
    <source>
        <strain evidence="1">MA453B</strain>
    </source>
</reference>
<proteinExistence type="predicted"/>
<organism evidence="1 2">
    <name type="scientific">Dentiscutata erythropus</name>
    <dbReference type="NCBI Taxonomy" id="1348616"/>
    <lineage>
        <taxon>Eukaryota</taxon>
        <taxon>Fungi</taxon>
        <taxon>Fungi incertae sedis</taxon>
        <taxon>Mucoromycota</taxon>
        <taxon>Glomeromycotina</taxon>
        <taxon>Glomeromycetes</taxon>
        <taxon>Diversisporales</taxon>
        <taxon>Gigasporaceae</taxon>
        <taxon>Dentiscutata</taxon>
    </lineage>
</organism>
<evidence type="ECO:0000313" key="2">
    <source>
        <dbReference type="Proteomes" id="UP000789405"/>
    </source>
</evidence>